<proteinExistence type="predicted"/>
<gene>
    <name evidence="4" type="primary">LOC108072902</name>
</gene>
<dbReference type="Pfam" id="PF05267">
    <property type="entry name" value="DUF725"/>
    <property type="match status" value="1"/>
</dbReference>
<organism evidence="3 4">
    <name type="scientific">Drosophila kikkawai</name>
    <name type="common">Fruit fly</name>
    <dbReference type="NCBI Taxonomy" id="30033"/>
    <lineage>
        <taxon>Eukaryota</taxon>
        <taxon>Metazoa</taxon>
        <taxon>Ecdysozoa</taxon>
        <taxon>Arthropoda</taxon>
        <taxon>Hexapoda</taxon>
        <taxon>Insecta</taxon>
        <taxon>Pterygota</taxon>
        <taxon>Neoptera</taxon>
        <taxon>Endopterygota</taxon>
        <taxon>Diptera</taxon>
        <taxon>Brachycera</taxon>
        <taxon>Muscomorpha</taxon>
        <taxon>Ephydroidea</taxon>
        <taxon>Drosophilidae</taxon>
        <taxon>Drosophila</taxon>
        <taxon>Sophophora</taxon>
    </lineage>
</organism>
<name>A0A6P4I788_DROKI</name>
<keyword evidence="3" id="KW-1185">Reference proteome</keyword>
<protein>
    <recommendedName>
        <fullName evidence="2">Protein TsetseEP domain-containing protein</fullName>
    </recommendedName>
</protein>
<dbReference type="InterPro" id="IPR007931">
    <property type="entry name" value="TsetseEP"/>
</dbReference>
<feature type="domain" description="Protein TsetseEP" evidence="2">
    <location>
        <begin position="50"/>
        <end position="168"/>
    </location>
</feature>
<feature type="chain" id="PRO_5028295130" description="Protein TsetseEP domain-containing protein" evidence="1">
    <location>
        <begin position="19"/>
        <end position="196"/>
    </location>
</feature>
<evidence type="ECO:0000256" key="1">
    <source>
        <dbReference type="SAM" id="SignalP"/>
    </source>
</evidence>
<dbReference type="OrthoDB" id="7883230at2759"/>
<sequence>MHSLTIAILLAALAFSYSATSPRLFEGPSKVFQLLSVAGEMQQINPGLTAPCFAYYEGIFNKEYEVYRAAYNECINQFSAGKNGVLERYDGIVWSLGNSTYDSCQALIKCNTKDNSLDSLNCYSTQGTDNSEEVANIASNATISAGSLSQEISQLEYTRDLCTNTTSRNYDISYDASYEEFQSCLSGESAVPVSNA</sequence>
<dbReference type="Proteomes" id="UP001652661">
    <property type="component" value="Chromosome 2R"/>
</dbReference>
<dbReference type="AlphaFoldDB" id="A0A6P4I788"/>
<evidence type="ECO:0000259" key="2">
    <source>
        <dbReference type="Pfam" id="PF05267"/>
    </source>
</evidence>
<feature type="signal peptide" evidence="1">
    <location>
        <begin position="1"/>
        <end position="18"/>
    </location>
</feature>
<reference evidence="3" key="1">
    <citation type="submission" date="2025-05" db="UniProtKB">
        <authorList>
            <consortium name="RefSeq"/>
        </authorList>
    </citation>
    <scope>NUCLEOTIDE SEQUENCE [LARGE SCALE GENOMIC DNA]</scope>
    <source>
        <strain evidence="3">14028-0561.14</strain>
    </source>
</reference>
<evidence type="ECO:0000313" key="3">
    <source>
        <dbReference type="Proteomes" id="UP001652661"/>
    </source>
</evidence>
<accession>A0A6P4I788</accession>
<reference evidence="4" key="2">
    <citation type="submission" date="2025-08" db="UniProtKB">
        <authorList>
            <consortium name="RefSeq"/>
        </authorList>
    </citation>
    <scope>IDENTIFICATION</scope>
    <source>
        <strain evidence="4">14028-0561.14</strain>
        <tissue evidence="4">Whole fly</tissue>
    </source>
</reference>
<keyword evidence="1" id="KW-0732">Signal</keyword>
<evidence type="ECO:0000313" key="4">
    <source>
        <dbReference type="RefSeq" id="XP_017019714.1"/>
    </source>
</evidence>
<dbReference type="GeneID" id="108072902"/>
<dbReference type="RefSeq" id="XP_017019714.1">
    <property type="nucleotide sequence ID" value="XM_017164225.3"/>
</dbReference>